<reference evidence="1" key="1">
    <citation type="journal article" date="2015" name="Genome Biol. Evol.">
        <title>Organellar Genomes of White Spruce (Picea glauca): Assembly and Annotation.</title>
        <authorList>
            <person name="Jackman S.D."/>
            <person name="Warren R.L."/>
            <person name="Gibb E.A."/>
            <person name="Vandervalk B.P."/>
            <person name="Mohamadi H."/>
            <person name="Chu J."/>
            <person name="Raymond A."/>
            <person name="Pleasance S."/>
            <person name="Coope R."/>
            <person name="Wildung M.R."/>
            <person name="Ritland C.E."/>
            <person name="Bousquet J."/>
            <person name="Jones S.J."/>
            <person name="Bohlmann J."/>
            <person name="Birol I."/>
        </authorList>
    </citation>
    <scope>NUCLEOTIDE SEQUENCE [LARGE SCALE GENOMIC DNA]</scope>
    <source>
        <tissue evidence="1">Flushing bud</tissue>
    </source>
</reference>
<gene>
    <name evidence="1" type="ORF">ABT39_MTgene343</name>
</gene>
<name>A0A101M3U8_PICGL</name>
<sequence length="56" mass="6422">MGWMGGEILGTEAYILGTAGWIDLFIDYSQNETRIEQMDWIDGMHGPLAKRENFRS</sequence>
<organism evidence="1">
    <name type="scientific">Picea glauca</name>
    <name type="common">White spruce</name>
    <name type="synonym">Pinus glauca</name>
    <dbReference type="NCBI Taxonomy" id="3330"/>
    <lineage>
        <taxon>Eukaryota</taxon>
        <taxon>Viridiplantae</taxon>
        <taxon>Streptophyta</taxon>
        <taxon>Embryophyta</taxon>
        <taxon>Tracheophyta</taxon>
        <taxon>Spermatophyta</taxon>
        <taxon>Pinopsida</taxon>
        <taxon>Pinidae</taxon>
        <taxon>Conifers I</taxon>
        <taxon>Pinales</taxon>
        <taxon>Pinaceae</taxon>
        <taxon>Picea</taxon>
    </lineage>
</organism>
<comment type="caution">
    <text evidence="1">The sequence shown here is derived from an EMBL/GenBank/DDBJ whole genome shotgun (WGS) entry which is preliminary data.</text>
</comment>
<dbReference type="EMBL" id="LKAM01000001">
    <property type="protein sequence ID" value="KUM50500.1"/>
    <property type="molecule type" value="Genomic_DNA"/>
</dbReference>
<geneLocation type="mitochondrion" evidence="1"/>
<protein>
    <submittedName>
        <fullName evidence="1">Uncharacterized protein</fullName>
    </submittedName>
</protein>
<dbReference type="AlphaFoldDB" id="A0A101M3U8"/>
<accession>A0A101M3U8</accession>
<keyword evidence="1" id="KW-0496">Mitochondrion</keyword>
<proteinExistence type="predicted"/>
<evidence type="ECO:0000313" key="1">
    <source>
        <dbReference type="EMBL" id="KUM50500.1"/>
    </source>
</evidence>